<evidence type="ECO:0000313" key="3">
    <source>
        <dbReference type="EMBL" id="RSD32240.1"/>
    </source>
</evidence>
<dbReference type="HAMAP" id="MF_00048">
    <property type="entry name" value="UPF0102"/>
    <property type="match status" value="1"/>
</dbReference>
<comment type="caution">
    <text evidence="3">The sequence shown here is derived from an EMBL/GenBank/DDBJ whole genome shotgun (WGS) entry which is preliminary data.</text>
</comment>
<dbReference type="InterPro" id="IPR003509">
    <property type="entry name" value="UPF0102_YraN-like"/>
</dbReference>
<dbReference type="OrthoDB" id="9794876at2"/>
<dbReference type="PANTHER" id="PTHR34039:SF1">
    <property type="entry name" value="UPF0102 PROTEIN YRAN"/>
    <property type="match status" value="1"/>
</dbReference>
<sequence length="122" mass="14242">MVILTKRQSGEHYEILAEQYLIRQGLSPIEKNFHFKGGELDLIMQESATIVFVEVRYRSRQYFGHAAETVTKSKMLKLVKAANVWLMKHNKSVHNTDFRFDIMAIHQHGQQIEWIKNAITQG</sequence>
<dbReference type="NCBIfam" id="TIGR00252">
    <property type="entry name" value="YraN family protein"/>
    <property type="match status" value="1"/>
</dbReference>
<dbReference type="NCBIfam" id="NF009150">
    <property type="entry name" value="PRK12497.1-3"/>
    <property type="match status" value="1"/>
</dbReference>
<dbReference type="RefSeq" id="WP_125320093.1">
    <property type="nucleotide sequence ID" value="NZ_AP024889.1"/>
</dbReference>
<organism evidence="3 4">
    <name type="scientific">Vibrio pectenicida</name>
    <dbReference type="NCBI Taxonomy" id="62763"/>
    <lineage>
        <taxon>Bacteria</taxon>
        <taxon>Pseudomonadati</taxon>
        <taxon>Pseudomonadota</taxon>
        <taxon>Gammaproteobacteria</taxon>
        <taxon>Vibrionales</taxon>
        <taxon>Vibrionaceae</taxon>
        <taxon>Vibrio</taxon>
    </lineage>
</organism>
<comment type="similarity">
    <text evidence="1 2">Belongs to the UPF0102 family.</text>
</comment>
<reference evidence="3 4" key="1">
    <citation type="submission" date="2018-12" db="EMBL/GenBank/DDBJ databases">
        <title>Genomic taxonomy of the Vibrionaceae family.</title>
        <authorList>
            <person name="Gomez-Gil B."/>
            <person name="Enciso-Ibarra K."/>
        </authorList>
    </citation>
    <scope>NUCLEOTIDE SEQUENCE [LARGE SCALE GENOMIC DNA]</scope>
    <source>
        <strain evidence="3 4">CAIM 594</strain>
    </source>
</reference>
<dbReference type="PANTHER" id="PTHR34039">
    <property type="entry name" value="UPF0102 PROTEIN YRAN"/>
    <property type="match status" value="1"/>
</dbReference>
<evidence type="ECO:0000256" key="1">
    <source>
        <dbReference type="ARBA" id="ARBA00006738"/>
    </source>
</evidence>
<proteinExistence type="inferred from homology"/>
<dbReference type="Gene3D" id="3.40.1350.10">
    <property type="match status" value="1"/>
</dbReference>
<dbReference type="InterPro" id="IPR011335">
    <property type="entry name" value="Restrct_endonuc-II-like"/>
</dbReference>
<protein>
    <recommendedName>
        <fullName evidence="2">UPF0102 protein EJA03_04730</fullName>
    </recommendedName>
</protein>
<evidence type="ECO:0000256" key="2">
    <source>
        <dbReference type="HAMAP-Rule" id="MF_00048"/>
    </source>
</evidence>
<dbReference type="EMBL" id="RSFA01000013">
    <property type="protein sequence ID" value="RSD32240.1"/>
    <property type="molecule type" value="Genomic_DNA"/>
</dbReference>
<dbReference type="InterPro" id="IPR011856">
    <property type="entry name" value="tRNA_endonuc-like_dom_sf"/>
</dbReference>
<keyword evidence="4" id="KW-1185">Reference proteome</keyword>
<accession>A0A3R9G4X3</accession>
<name>A0A3R9G4X3_9VIBR</name>
<dbReference type="CDD" id="cd20736">
    <property type="entry name" value="PoNe_Nuclease"/>
    <property type="match status" value="1"/>
</dbReference>
<dbReference type="Proteomes" id="UP000269041">
    <property type="component" value="Unassembled WGS sequence"/>
</dbReference>
<gene>
    <name evidence="3" type="ORF">EJA03_04730</name>
</gene>
<evidence type="ECO:0000313" key="4">
    <source>
        <dbReference type="Proteomes" id="UP000269041"/>
    </source>
</evidence>
<dbReference type="GO" id="GO:0003676">
    <property type="term" value="F:nucleic acid binding"/>
    <property type="evidence" value="ECO:0007669"/>
    <property type="project" value="InterPro"/>
</dbReference>
<dbReference type="SUPFAM" id="SSF52980">
    <property type="entry name" value="Restriction endonuclease-like"/>
    <property type="match status" value="1"/>
</dbReference>
<dbReference type="Pfam" id="PF02021">
    <property type="entry name" value="UPF0102"/>
    <property type="match status" value="1"/>
</dbReference>
<dbReference type="AlphaFoldDB" id="A0A3R9G4X3"/>